<sequence length="289" mass="31867">MRLGLDEDPLDFPAGWSQRNAPFPPRLVFEAGLSCFLVALGAGEQQKALASTPTWRPLSSSQQCHSQDWRQKHEPNSRQTDHLRQTPADSMILAIAPNITSSVSDGRQELKSQTRLTKDVISLQSSSVASSVSSQRNYGLQKSSLPAQLPIKFPASHNFELGSLSSSRISEHILLLRVLRVTSLNETSVGIQVRIESKQQGYSNMTKQHRGFFLFDPNRLTNTDSLLLTLRPKIKSGHIPNHRKFGTNCGTTLLAGPSTSSSVKTRAERQAGLGSDSTVHLEGWEESLR</sequence>
<dbReference type="Proteomes" id="UP000784294">
    <property type="component" value="Unassembled WGS sequence"/>
</dbReference>
<keyword evidence="3" id="KW-1185">Reference proteome</keyword>
<accession>A0A448WNT7</accession>
<evidence type="ECO:0000313" key="2">
    <source>
        <dbReference type="EMBL" id="VEL16343.1"/>
    </source>
</evidence>
<protein>
    <submittedName>
        <fullName evidence="2">Uncharacterized protein</fullName>
    </submittedName>
</protein>
<feature type="compositionally biased region" description="Basic and acidic residues" evidence="1">
    <location>
        <begin position="67"/>
        <end position="84"/>
    </location>
</feature>
<dbReference type="AlphaFoldDB" id="A0A448WNT7"/>
<comment type="caution">
    <text evidence="2">The sequence shown here is derived from an EMBL/GenBank/DDBJ whole genome shotgun (WGS) entry which is preliminary data.</text>
</comment>
<feature type="region of interest" description="Disordered" evidence="1">
    <location>
        <begin position="52"/>
        <end position="84"/>
    </location>
</feature>
<feature type="region of interest" description="Disordered" evidence="1">
    <location>
        <begin position="256"/>
        <end position="278"/>
    </location>
</feature>
<feature type="compositionally biased region" description="Polar residues" evidence="1">
    <location>
        <begin position="52"/>
        <end position="66"/>
    </location>
</feature>
<evidence type="ECO:0000256" key="1">
    <source>
        <dbReference type="SAM" id="MobiDB-lite"/>
    </source>
</evidence>
<evidence type="ECO:0000313" key="3">
    <source>
        <dbReference type="Proteomes" id="UP000784294"/>
    </source>
</evidence>
<dbReference type="EMBL" id="CAAALY010028071">
    <property type="protein sequence ID" value="VEL16343.1"/>
    <property type="molecule type" value="Genomic_DNA"/>
</dbReference>
<organism evidence="2 3">
    <name type="scientific">Protopolystoma xenopodis</name>
    <dbReference type="NCBI Taxonomy" id="117903"/>
    <lineage>
        <taxon>Eukaryota</taxon>
        <taxon>Metazoa</taxon>
        <taxon>Spiralia</taxon>
        <taxon>Lophotrochozoa</taxon>
        <taxon>Platyhelminthes</taxon>
        <taxon>Monogenea</taxon>
        <taxon>Polyopisthocotylea</taxon>
        <taxon>Polystomatidea</taxon>
        <taxon>Polystomatidae</taxon>
        <taxon>Protopolystoma</taxon>
    </lineage>
</organism>
<proteinExistence type="predicted"/>
<reference evidence="2" key="1">
    <citation type="submission" date="2018-11" db="EMBL/GenBank/DDBJ databases">
        <authorList>
            <consortium name="Pathogen Informatics"/>
        </authorList>
    </citation>
    <scope>NUCLEOTIDE SEQUENCE</scope>
</reference>
<gene>
    <name evidence="2" type="ORF">PXEA_LOCUS9783</name>
</gene>
<name>A0A448WNT7_9PLAT</name>